<feature type="compositionally biased region" description="Basic residues" evidence="1">
    <location>
        <begin position="1"/>
        <end position="11"/>
    </location>
</feature>
<accession>A0A7T8KHC0</accession>
<gene>
    <name evidence="2" type="ORF">FKW44_000464</name>
</gene>
<feature type="compositionally biased region" description="Polar residues" evidence="1">
    <location>
        <begin position="12"/>
        <end position="21"/>
    </location>
</feature>
<sequence>FNVSSAKKRSRTSGISVDTTSHITEHLLRNDRCAAIRDQSQKKKKKDLTR</sequence>
<dbReference type="AlphaFoldDB" id="A0A7T8KHC0"/>
<protein>
    <submittedName>
        <fullName evidence="2">Broadcomplex core protein isoforms 1/2/3/4/5like</fullName>
    </submittedName>
</protein>
<dbReference type="Proteomes" id="UP000595437">
    <property type="component" value="Chromosome 1"/>
</dbReference>
<keyword evidence="3" id="KW-1185">Reference proteome</keyword>
<name>A0A7T8KHC0_CALRO</name>
<feature type="non-terminal residue" evidence="2">
    <location>
        <position position="1"/>
    </location>
</feature>
<evidence type="ECO:0000313" key="3">
    <source>
        <dbReference type="Proteomes" id="UP000595437"/>
    </source>
</evidence>
<dbReference type="EMBL" id="CP045890">
    <property type="protein sequence ID" value="QQP55959.1"/>
    <property type="molecule type" value="Genomic_DNA"/>
</dbReference>
<feature type="non-terminal residue" evidence="2">
    <location>
        <position position="50"/>
    </location>
</feature>
<organism evidence="2 3">
    <name type="scientific">Caligus rogercresseyi</name>
    <name type="common">Sea louse</name>
    <dbReference type="NCBI Taxonomy" id="217165"/>
    <lineage>
        <taxon>Eukaryota</taxon>
        <taxon>Metazoa</taxon>
        <taxon>Ecdysozoa</taxon>
        <taxon>Arthropoda</taxon>
        <taxon>Crustacea</taxon>
        <taxon>Multicrustacea</taxon>
        <taxon>Hexanauplia</taxon>
        <taxon>Copepoda</taxon>
        <taxon>Siphonostomatoida</taxon>
        <taxon>Caligidae</taxon>
        <taxon>Caligus</taxon>
    </lineage>
</organism>
<evidence type="ECO:0000256" key="1">
    <source>
        <dbReference type="SAM" id="MobiDB-lite"/>
    </source>
</evidence>
<evidence type="ECO:0000313" key="2">
    <source>
        <dbReference type="EMBL" id="QQP55959.1"/>
    </source>
</evidence>
<proteinExistence type="predicted"/>
<reference evidence="3" key="1">
    <citation type="submission" date="2021-01" db="EMBL/GenBank/DDBJ databases">
        <title>Caligus Genome Assembly.</title>
        <authorList>
            <person name="Gallardo-Escarate C."/>
        </authorList>
    </citation>
    <scope>NUCLEOTIDE SEQUENCE [LARGE SCALE GENOMIC DNA]</scope>
</reference>
<feature type="region of interest" description="Disordered" evidence="1">
    <location>
        <begin position="1"/>
        <end position="21"/>
    </location>
</feature>